<sequence length="80" mass="9304">MNTNVYGIFDNCVMGYITIFTERDDKVAERNFKIALTDEHNIMSKTPSDYRLVRLARFDEKTGLFEEAKENIYDGISLSK</sequence>
<dbReference type="EMBL" id="BK014845">
    <property type="protein sequence ID" value="DAD78515.1"/>
    <property type="molecule type" value="Genomic_DNA"/>
</dbReference>
<protein>
    <submittedName>
        <fullName evidence="1">DNA binding protein</fullName>
    </submittedName>
</protein>
<dbReference type="Pfam" id="PF20577">
    <property type="entry name" value="Phage_ORF5"/>
    <property type="match status" value="1"/>
</dbReference>
<accession>A0A8S5M985</accession>
<evidence type="ECO:0000313" key="1">
    <source>
        <dbReference type="EMBL" id="DAD78515.1"/>
    </source>
</evidence>
<reference evidence="1" key="1">
    <citation type="journal article" date="2021" name="Proc. Natl. Acad. Sci. U.S.A.">
        <title>A Catalog of Tens of Thousands of Viruses from Human Metagenomes Reveals Hidden Associations with Chronic Diseases.</title>
        <authorList>
            <person name="Tisza M.J."/>
            <person name="Buck C.B."/>
        </authorList>
    </citation>
    <scope>NUCLEOTIDE SEQUENCE</scope>
    <source>
        <strain evidence="1">CtwzP10</strain>
    </source>
</reference>
<name>A0A8S5M985_9VIRU</name>
<dbReference type="InterPro" id="IPR046781">
    <property type="entry name" value="Phage_ORF5"/>
</dbReference>
<organism evidence="1">
    <name type="scientific">Microviridae sp. ctwzP10</name>
    <dbReference type="NCBI Taxonomy" id="2826746"/>
    <lineage>
        <taxon>Viruses</taxon>
        <taxon>Monodnaviria</taxon>
        <taxon>Sangervirae</taxon>
        <taxon>Phixviricota</taxon>
        <taxon>Malgrandaviricetes</taxon>
        <taxon>Petitvirales</taxon>
        <taxon>Microviridae</taxon>
    </lineage>
</organism>
<proteinExistence type="predicted"/>